<dbReference type="GO" id="GO:0003700">
    <property type="term" value="F:DNA-binding transcription factor activity"/>
    <property type="evidence" value="ECO:0007669"/>
    <property type="project" value="TreeGrafter"/>
</dbReference>
<dbReference type="SUPFAM" id="SSF46689">
    <property type="entry name" value="Homeodomain-like"/>
    <property type="match status" value="1"/>
</dbReference>
<dbReference type="PRINTS" id="PR00455">
    <property type="entry name" value="HTHTETR"/>
</dbReference>
<keyword evidence="3" id="KW-0804">Transcription</keyword>
<dbReference type="AlphaFoldDB" id="A0A5C5U1D4"/>
<evidence type="ECO:0000313" key="7">
    <source>
        <dbReference type="EMBL" id="TWT19519.1"/>
    </source>
</evidence>
<name>A0A5C5U1D4_9GAMM</name>
<evidence type="ECO:0000256" key="5">
    <source>
        <dbReference type="SAM" id="MobiDB-lite"/>
    </source>
</evidence>
<feature type="domain" description="HTH tetR-type" evidence="6">
    <location>
        <begin position="54"/>
        <end position="114"/>
    </location>
</feature>
<dbReference type="Pfam" id="PF00440">
    <property type="entry name" value="TetR_N"/>
    <property type="match status" value="1"/>
</dbReference>
<dbReference type="PANTHER" id="PTHR30055">
    <property type="entry name" value="HTH-TYPE TRANSCRIPTIONAL REGULATOR RUTR"/>
    <property type="match status" value="1"/>
</dbReference>
<dbReference type="Proteomes" id="UP000315949">
    <property type="component" value="Unassembled WGS sequence"/>
</dbReference>
<feature type="compositionally biased region" description="Pro residues" evidence="5">
    <location>
        <begin position="32"/>
        <end position="41"/>
    </location>
</feature>
<reference evidence="7 8" key="1">
    <citation type="submission" date="2019-07" db="EMBL/GenBank/DDBJ databases">
        <title>Luteimonas sp. YD-1 nov., isolated from acidic soil.</title>
        <authorList>
            <person name="Zhou J."/>
        </authorList>
    </citation>
    <scope>NUCLEOTIDE SEQUENCE [LARGE SCALE GENOMIC DNA]</scope>
    <source>
        <strain evidence="7 8">YD-1</strain>
    </source>
</reference>
<gene>
    <name evidence="7" type="ORF">FQY79_06600</name>
</gene>
<organism evidence="7 8">
    <name type="scientific">Luteimonas wenzhouensis</name>
    <dbReference type="NCBI Taxonomy" id="2599615"/>
    <lineage>
        <taxon>Bacteria</taxon>
        <taxon>Pseudomonadati</taxon>
        <taxon>Pseudomonadota</taxon>
        <taxon>Gammaproteobacteria</taxon>
        <taxon>Lysobacterales</taxon>
        <taxon>Lysobacteraceae</taxon>
        <taxon>Luteimonas</taxon>
    </lineage>
</organism>
<proteinExistence type="predicted"/>
<keyword evidence="1" id="KW-0805">Transcription regulation</keyword>
<keyword evidence="2 4" id="KW-0238">DNA-binding</keyword>
<evidence type="ECO:0000259" key="6">
    <source>
        <dbReference type="PROSITE" id="PS50977"/>
    </source>
</evidence>
<evidence type="ECO:0000256" key="1">
    <source>
        <dbReference type="ARBA" id="ARBA00023015"/>
    </source>
</evidence>
<keyword evidence="8" id="KW-1185">Reference proteome</keyword>
<feature type="region of interest" description="Disordered" evidence="5">
    <location>
        <begin position="1"/>
        <end position="49"/>
    </location>
</feature>
<dbReference type="InterPro" id="IPR050109">
    <property type="entry name" value="HTH-type_TetR-like_transc_reg"/>
</dbReference>
<dbReference type="GO" id="GO:0000976">
    <property type="term" value="F:transcription cis-regulatory region binding"/>
    <property type="evidence" value="ECO:0007669"/>
    <property type="project" value="TreeGrafter"/>
</dbReference>
<evidence type="ECO:0000313" key="8">
    <source>
        <dbReference type="Proteomes" id="UP000315949"/>
    </source>
</evidence>
<dbReference type="PROSITE" id="PS50977">
    <property type="entry name" value="HTH_TETR_2"/>
    <property type="match status" value="1"/>
</dbReference>
<dbReference type="InterPro" id="IPR009057">
    <property type="entry name" value="Homeodomain-like_sf"/>
</dbReference>
<dbReference type="EMBL" id="VOHE01000003">
    <property type="protein sequence ID" value="TWT19519.1"/>
    <property type="molecule type" value="Genomic_DNA"/>
</dbReference>
<protein>
    <submittedName>
        <fullName evidence="7">TetR/AcrR family transcriptional regulator</fullName>
    </submittedName>
</protein>
<sequence>MRGRSGAPLPQVSPPPGGATQVRLDHGMNPVQNPPPPPRPPFLSTATRKQREFARREDRFLDCAQALIQRDGLLNLQMSRIADECEYAIGTLYRHFASKEDLLVALAARNCLGRMELFERAARWQGPTRERMVALALADLVVLREQPEHFRLAQFVWSDVVWGAASAAIRQRALAAWEPLGRLVDDIAAQARRDGDLPGSFALPDAALTIGPWTLCLGMHTLAQQQGLLDPVLGDPYRLLFQHLHYLLNGYGWRPLLDPGDGAALDRLNERLCRDVFDVPCPYPVQPDR</sequence>
<evidence type="ECO:0000256" key="4">
    <source>
        <dbReference type="PROSITE-ProRule" id="PRU00335"/>
    </source>
</evidence>
<dbReference type="Gene3D" id="1.10.357.10">
    <property type="entry name" value="Tetracycline Repressor, domain 2"/>
    <property type="match status" value="1"/>
</dbReference>
<evidence type="ECO:0000256" key="2">
    <source>
        <dbReference type="ARBA" id="ARBA00023125"/>
    </source>
</evidence>
<dbReference type="PANTHER" id="PTHR30055:SF238">
    <property type="entry name" value="MYCOFACTOCIN BIOSYNTHESIS TRANSCRIPTIONAL REGULATOR MFTR-RELATED"/>
    <property type="match status" value="1"/>
</dbReference>
<dbReference type="InterPro" id="IPR001647">
    <property type="entry name" value="HTH_TetR"/>
</dbReference>
<comment type="caution">
    <text evidence="7">The sequence shown here is derived from an EMBL/GenBank/DDBJ whole genome shotgun (WGS) entry which is preliminary data.</text>
</comment>
<evidence type="ECO:0000256" key="3">
    <source>
        <dbReference type="ARBA" id="ARBA00023163"/>
    </source>
</evidence>
<dbReference type="OrthoDB" id="63332at2"/>
<feature type="DNA-binding region" description="H-T-H motif" evidence="4">
    <location>
        <begin position="77"/>
        <end position="96"/>
    </location>
</feature>
<accession>A0A5C5U1D4</accession>